<evidence type="ECO:0000313" key="3">
    <source>
        <dbReference type="Proteomes" id="UP000693970"/>
    </source>
</evidence>
<organism evidence="2 3">
    <name type="scientific">Nitzschia inconspicua</name>
    <dbReference type="NCBI Taxonomy" id="303405"/>
    <lineage>
        <taxon>Eukaryota</taxon>
        <taxon>Sar</taxon>
        <taxon>Stramenopiles</taxon>
        <taxon>Ochrophyta</taxon>
        <taxon>Bacillariophyta</taxon>
        <taxon>Bacillariophyceae</taxon>
        <taxon>Bacillariophycidae</taxon>
        <taxon>Bacillariales</taxon>
        <taxon>Bacillariaceae</taxon>
        <taxon>Nitzschia</taxon>
    </lineage>
</organism>
<gene>
    <name evidence="2" type="ORF">IV203_021004</name>
</gene>
<dbReference type="AlphaFoldDB" id="A0A9K3KGU7"/>
<dbReference type="EMBL" id="JAGRRH010000024">
    <property type="protein sequence ID" value="KAG7343059.1"/>
    <property type="molecule type" value="Genomic_DNA"/>
</dbReference>
<proteinExistence type="predicted"/>
<sequence length="262" mass="29383">MDVMKAGVHKKKTHLQYYQCYRGVRAWKDRKEITDPMSFQLLGPYVEQFREQNLGSTAVMEKGDDNQDGIGSHRTLDAGLPNLTMAHYRVGCPYKLFLFQLDRQKGLSDAFKACFPANHHCYCAVHIRWNVEVTHGKKIGVLVPGLVNTTSRPGRDAKLALGEICRIQGRGIQRRWSKSIPSTGSLKGTQDESKASLGLGKGVAKALSWHHRSSESLHNDRRTDDFLDSDDTDQVPAKNQAYVNQDDVLFQGADVENPAEDK</sequence>
<name>A0A9K3KGU7_9STRA</name>
<feature type="region of interest" description="Disordered" evidence="1">
    <location>
        <begin position="212"/>
        <end position="262"/>
    </location>
</feature>
<comment type="caution">
    <text evidence="2">The sequence shown here is derived from an EMBL/GenBank/DDBJ whole genome shotgun (WGS) entry which is preliminary data.</text>
</comment>
<reference evidence="2" key="1">
    <citation type="journal article" date="2021" name="Sci. Rep.">
        <title>Diploid genomic architecture of Nitzschia inconspicua, an elite biomass production diatom.</title>
        <authorList>
            <person name="Oliver A."/>
            <person name="Podell S."/>
            <person name="Pinowska A."/>
            <person name="Traller J.C."/>
            <person name="Smith S.R."/>
            <person name="McClure R."/>
            <person name="Beliaev A."/>
            <person name="Bohutskyi P."/>
            <person name="Hill E.A."/>
            <person name="Rabines A."/>
            <person name="Zheng H."/>
            <person name="Allen L.Z."/>
            <person name="Kuo A."/>
            <person name="Grigoriev I.V."/>
            <person name="Allen A.E."/>
            <person name="Hazlebeck D."/>
            <person name="Allen E.E."/>
        </authorList>
    </citation>
    <scope>NUCLEOTIDE SEQUENCE</scope>
    <source>
        <strain evidence="2">Hildebrandi</strain>
    </source>
</reference>
<evidence type="ECO:0000313" key="2">
    <source>
        <dbReference type="EMBL" id="KAG7343059.1"/>
    </source>
</evidence>
<dbReference type="Proteomes" id="UP000693970">
    <property type="component" value="Unassembled WGS sequence"/>
</dbReference>
<feature type="compositionally biased region" description="Basic and acidic residues" evidence="1">
    <location>
        <begin position="212"/>
        <end position="225"/>
    </location>
</feature>
<protein>
    <submittedName>
        <fullName evidence="2">Uncharacterized protein</fullName>
    </submittedName>
</protein>
<keyword evidence="3" id="KW-1185">Reference proteome</keyword>
<evidence type="ECO:0000256" key="1">
    <source>
        <dbReference type="SAM" id="MobiDB-lite"/>
    </source>
</evidence>
<reference evidence="2" key="2">
    <citation type="submission" date="2021-04" db="EMBL/GenBank/DDBJ databases">
        <authorList>
            <person name="Podell S."/>
        </authorList>
    </citation>
    <scope>NUCLEOTIDE SEQUENCE</scope>
    <source>
        <strain evidence="2">Hildebrandi</strain>
    </source>
</reference>
<accession>A0A9K3KGU7</accession>